<evidence type="ECO:0000256" key="2">
    <source>
        <dbReference type="ARBA" id="ARBA00023027"/>
    </source>
</evidence>
<reference evidence="8" key="2">
    <citation type="submission" date="2025-08" db="UniProtKB">
        <authorList>
            <consortium name="RefSeq"/>
        </authorList>
    </citation>
    <scope>IDENTIFICATION</scope>
    <source>
        <strain evidence="8">MV-25-SWS-2005</strain>
        <tissue evidence="8">Whole body</tissue>
    </source>
</reference>
<evidence type="ECO:0000313" key="8">
    <source>
        <dbReference type="RefSeq" id="XP_033234300.1"/>
    </source>
</evidence>
<dbReference type="SUPFAM" id="SSF51735">
    <property type="entry name" value="NAD(P)-binding Rossmann-fold domains"/>
    <property type="match status" value="1"/>
</dbReference>
<gene>
    <name evidence="8" type="primary">LOC117183676</name>
</gene>
<evidence type="ECO:0000256" key="1">
    <source>
        <dbReference type="ARBA" id="ARBA00023002"/>
    </source>
</evidence>
<dbReference type="ExpressionAtlas" id="A0A6I8VTA1">
    <property type="expression patterns" value="baseline"/>
</dbReference>
<protein>
    <recommendedName>
        <fullName evidence="9">L-lactate dehydrogenase</fullName>
    </recommendedName>
</protein>
<dbReference type="RefSeq" id="XP_033234300.1">
    <property type="nucleotide sequence ID" value="XM_033378409.1"/>
</dbReference>
<feature type="coiled-coil region" evidence="3">
    <location>
        <begin position="42"/>
        <end position="82"/>
    </location>
</feature>
<dbReference type="Gene3D" id="3.40.50.720">
    <property type="entry name" value="NAD(P)-binding Rossmann-like Domain"/>
    <property type="match status" value="1"/>
</dbReference>
<dbReference type="InterPro" id="IPR001557">
    <property type="entry name" value="L-lactate/malate_DH"/>
</dbReference>
<dbReference type="GO" id="GO:0004459">
    <property type="term" value="F:L-lactate dehydrogenase (NAD+) activity"/>
    <property type="evidence" value="ECO:0007669"/>
    <property type="project" value="TreeGrafter"/>
</dbReference>
<dbReference type="Pfam" id="PF00056">
    <property type="entry name" value="Ldh_1_N"/>
    <property type="match status" value="1"/>
</dbReference>
<feature type="region of interest" description="Disordered" evidence="4">
    <location>
        <begin position="1"/>
        <end position="21"/>
    </location>
</feature>
<sequence>MSMRRMGPLHGLLRDKTPRGPCPLTMAQSLQQNYCKNPGEDICKLKRKLEEATQKRKEAEAAAEAEREAAMIKNRVDKCIIEKTKAFQECVEGSADKQQQDILRIMMGCLKTGIRRICADSVMSAFCREKAEAGANKIRQMLKQCGEKLPKGAGSNREPNAVDLIQKKCREMAESKKLQAPGGNQAERSRFAQKVDQCVASGWKEVCSSRSNLSEKEQVELDRMQQCVCDQIKENCRQQVLREMCADGGQQPKRKANSEVLTFKARPTEVAEEVPEEKPSPPPKESLNPEVEKCVQAKLQCVEGFIRSLSGDEATARENISECARIKLREQCEAEIQQRKLEEEIQRKKCLEKRARREAEMQQRKLSEEKARKEAEAWRAKCMENRNRKEAEKRARKEAEALRRKCQEKRAEKEAEAQAKDDKCQPGGPGGGAEAVVNQELLKHFRECLFKKLGGPHDTQPGRKVTIAGAGAVGMACAMALLCKGVTNHVALFDDQKEWAAAERLDMLHGSMFINNPRIEQCNGVAATKDSRLVVLTAGNRPKPNETRLDVAQKTADIVKAVMPALLEQSPKATFIVVSNHADVMAWVARKVTNLPYERCFSTGCHLDTARFRLFIGQLLGIAARSVHGYVIGEHGGSSVPLWSTVSVGGVRLQEVLPVIGTENDPMYWSAVHKDVVEAAFRVIAVKGYTNWAIGLTVADVVSAIFEDSHRVLTLSTNVQGFCAVKDEVFMSVPCVVSAHGISAICRPKLSDWEKNRFLKSAQTLLEAQCSIKV</sequence>
<feature type="region of interest" description="Disordered" evidence="4">
    <location>
        <begin position="267"/>
        <end position="289"/>
    </location>
</feature>
<accession>A0A6I8VTA1</accession>
<dbReference type="KEGG" id="dpo:117183676"/>
<feature type="domain" description="Lactate/malate dehydrogenase N-terminal" evidence="5">
    <location>
        <begin position="464"/>
        <end position="601"/>
    </location>
</feature>
<dbReference type="PANTHER" id="PTHR43128">
    <property type="entry name" value="L-2-HYDROXYCARBOXYLATE DEHYDROGENASE (NAD(P)(+))"/>
    <property type="match status" value="1"/>
</dbReference>
<organism evidence="7 8">
    <name type="scientific">Drosophila pseudoobscura pseudoobscura</name>
    <name type="common">Fruit fly</name>
    <dbReference type="NCBI Taxonomy" id="46245"/>
    <lineage>
        <taxon>Eukaryota</taxon>
        <taxon>Metazoa</taxon>
        <taxon>Ecdysozoa</taxon>
        <taxon>Arthropoda</taxon>
        <taxon>Hexapoda</taxon>
        <taxon>Insecta</taxon>
        <taxon>Pterygota</taxon>
        <taxon>Neoptera</taxon>
        <taxon>Endopterygota</taxon>
        <taxon>Diptera</taxon>
        <taxon>Brachycera</taxon>
        <taxon>Muscomorpha</taxon>
        <taxon>Ephydroidea</taxon>
        <taxon>Drosophilidae</taxon>
        <taxon>Drosophila</taxon>
        <taxon>Sophophora</taxon>
    </lineage>
</organism>
<dbReference type="InterPro" id="IPR001236">
    <property type="entry name" value="Lactate/malate_DH_N"/>
</dbReference>
<dbReference type="PANTHER" id="PTHR43128:SF16">
    <property type="entry name" value="L-LACTATE DEHYDROGENASE"/>
    <property type="match status" value="1"/>
</dbReference>
<dbReference type="GO" id="GO:0006089">
    <property type="term" value="P:lactate metabolic process"/>
    <property type="evidence" value="ECO:0007669"/>
    <property type="project" value="TreeGrafter"/>
</dbReference>
<proteinExistence type="predicted"/>
<keyword evidence="2" id="KW-0520">NAD</keyword>
<dbReference type="InterPro" id="IPR036291">
    <property type="entry name" value="NAD(P)-bd_dom_sf"/>
</dbReference>
<evidence type="ECO:0000259" key="5">
    <source>
        <dbReference type="Pfam" id="PF00056"/>
    </source>
</evidence>
<feature type="region of interest" description="Disordered" evidence="4">
    <location>
        <begin position="412"/>
        <end position="432"/>
    </location>
</feature>
<keyword evidence="3" id="KW-0175">Coiled coil</keyword>
<keyword evidence="7" id="KW-1185">Reference proteome</keyword>
<evidence type="ECO:0000256" key="4">
    <source>
        <dbReference type="SAM" id="MobiDB-lite"/>
    </source>
</evidence>
<reference evidence="7" key="1">
    <citation type="submission" date="2024-06" db="UniProtKB">
        <authorList>
            <consortium name="RefSeq"/>
        </authorList>
    </citation>
    <scope>NUCLEOTIDE SEQUENCE [LARGE SCALE GENOMIC DNA]</scope>
    <source>
        <strain evidence="7">MV2-25</strain>
    </source>
</reference>
<keyword evidence="1" id="KW-0560">Oxidoreductase</keyword>
<dbReference type="PRINTS" id="PR00086">
    <property type="entry name" value="LLDHDRGNASE"/>
</dbReference>
<dbReference type="AlphaFoldDB" id="A0A6I8VTA1"/>
<evidence type="ECO:0008006" key="9">
    <source>
        <dbReference type="Google" id="ProtNLM"/>
    </source>
</evidence>
<evidence type="ECO:0000313" key="7">
    <source>
        <dbReference type="Proteomes" id="UP000001819"/>
    </source>
</evidence>
<dbReference type="Proteomes" id="UP000001819">
    <property type="component" value="Chromosome 3"/>
</dbReference>
<feature type="compositionally biased region" description="Basic and acidic residues" evidence="4">
    <location>
        <begin position="412"/>
        <end position="424"/>
    </location>
</feature>
<feature type="domain" description="Lactate/malate dehydrogenase C-terminal" evidence="6">
    <location>
        <begin position="606"/>
        <end position="767"/>
    </location>
</feature>
<dbReference type="Pfam" id="PF02866">
    <property type="entry name" value="Ldh_1_C"/>
    <property type="match status" value="1"/>
</dbReference>
<dbReference type="InterPro" id="IPR015955">
    <property type="entry name" value="Lactate_DH/Glyco_Ohase_4_C"/>
</dbReference>
<evidence type="ECO:0000259" key="6">
    <source>
        <dbReference type="Pfam" id="PF02866"/>
    </source>
</evidence>
<dbReference type="InterPro" id="IPR022383">
    <property type="entry name" value="Lactate/malate_DH_C"/>
</dbReference>
<dbReference type="SUPFAM" id="SSF56327">
    <property type="entry name" value="LDH C-terminal domain-like"/>
    <property type="match status" value="1"/>
</dbReference>
<evidence type="ECO:0000256" key="3">
    <source>
        <dbReference type="SAM" id="Coils"/>
    </source>
</evidence>
<dbReference type="CDD" id="cd05293">
    <property type="entry name" value="LDH_1"/>
    <property type="match status" value="1"/>
</dbReference>
<dbReference type="InParanoid" id="A0A6I8VTA1"/>
<dbReference type="Gene3D" id="3.90.110.10">
    <property type="entry name" value="Lactate dehydrogenase/glycoside hydrolase, family 4, C-terminal"/>
    <property type="match status" value="1"/>
</dbReference>
<name>A0A6I8VTA1_DROPS</name>